<evidence type="ECO:0000256" key="9">
    <source>
        <dbReference type="ARBA" id="ARBA00022840"/>
    </source>
</evidence>
<evidence type="ECO:0000256" key="7">
    <source>
        <dbReference type="ARBA" id="ARBA00022759"/>
    </source>
</evidence>
<proteinExistence type="predicted"/>
<dbReference type="GO" id="GO:0003964">
    <property type="term" value="F:RNA-directed DNA polymerase activity"/>
    <property type="evidence" value="ECO:0007669"/>
    <property type="project" value="UniProtKB-KW"/>
</dbReference>
<keyword evidence="18" id="KW-1185">Reference proteome</keyword>
<keyword evidence="11" id="KW-0229">DNA integration</keyword>
<keyword evidence="2" id="KW-1188">Viral release from host cell</keyword>
<evidence type="ECO:0000256" key="3">
    <source>
        <dbReference type="ARBA" id="ARBA00022670"/>
    </source>
</evidence>
<dbReference type="STRING" id="157652.A0A371G555"/>
<evidence type="ECO:0000256" key="2">
    <source>
        <dbReference type="ARBA" id="ARBA00022612"/>
    </source>
</evidence>
<keyword evidence="4" id="KW-0540">Nuclease</keyword>
<comment type="function">
    <text evidence="1">The aspartyl protease (PR) mediates the proteolytic cleavages of the Gag and Gag-Pol polyproteins after assembly of the VLP.</text>
</comment>
<feature type="non-terminal residue" evidence="17">
    <location>
        <position position="1"/>
    </location>
</feature>
<keyword evidence="12" id="KW-0695">RNA-directed DNA polymerase</keyword>
<protein>
    <recommendedName>
        <fullName evidence="16">Integrase catalytic domain-containing protein</fullName>
    </recommendedName>
</protein>
<feature type="domain" description="Integrase catalytic" evidence="16">
    <location>
        <begin position="77"/>
        <end position="173"/>
    </location>
</feature>
<evidence type="ECO:0000313" key="18">
    <source>
        <dbReference type="Proteomes" id="UP000257109"/>
    </source>
</evidence>
<accession>A0A371G555</accession>
<dbReference type="Gene3D" id="3.30.420.10">
    <property type="entry name" value="Ribonuclease H-like superfamily/Ribonuclease H"/>
    <property type="match status" value="1"/>
</dbReference>
<dbReference type="InterPro" id="IPR001584">
    <property type="entry name" value="Integrase_cat-core"/>
</dbReference>
<dbReference type="AlphaFoldDB" id="A0A371G555"/>
<dbReference type="GO" id="GO:0015074">
    <property type="term" value="P:DNA integration"/>
    <property type="evidence" value="ECO:0007669"/>
    <property type="project" value="UniProtKB-KW"/>
</dbReference>
<evidence type="ECO:0000259" key="16">
    <source>
        <dbReference type="PROSITE" id="PS50994"/>
    </source>
</evidence>
<keyword evidence="9" id="KW-0067">ATP-binding</keyword>
<keyword evidence="7" id="KW-0255">Endonuclease</keyword>
<evidence type="ECO:0000256" key="4">
    <source>
        <dbReference type="ARBA" id="ARBA00022722"/>
    </source>
</evidence>
<dbReference type="GO" id="GO:0005524">
    <property type="term" value="F:ATP binding"/>
    <property type="evidence" value="ECO:0007669"/>
    <property type="project" value="UniProtKB-KW"/>
</dbReference>
<dbReference type="GO" id="GO:0008233">
    <property type="term" value="F:peptidase activity"/>
    <property type="evidence" value="ECO:0007669"/>
    <property type="project" value="UniProtKB-KW"/>
</dbReference>
<dbReference type="InterPro" id="IPR012337">
    <property type="entry name" value="RNaseH-like_sf"/>
</dbReference>
<dbReference type="GO" id="GO:0003676">
    <property type="term" value="F:nucleic acid binding"/>
    <property type="evidence" value="ECO:0007669"/>
    <property type="project" value="InterPro"/>
</dbReference>
<dbReference type="GO" id="GO:0006310">
    <property type="term" value="P:DNA recombination"/>
    <property type="evidence" value="ECO:0007669"/>
    <property type="project" value="UniProtKB-KW"/>
</dbReference>
<dbReference type="GO" id="GO:0046872">
    <property type="term" value="F:metal ion binding"/>
    <property type="evidence" value="ECO:0007669"/>
    <property type="project" value="UniProtKB-KW"/>
</dbReference>
<dbReference type="InterPro" id="IPR054722">
    <property type="entry name" value="PolX-like_BBD"/>
</dbReference>
<evidence type="ECO:0000256" key="14">
    <source>
        <dbReference type="ARBA" id="ARBA00023113"/>
    </source>
</evidence>
<dbReference type="InterPro" id="IPR036397">
    <property type="entry name" value="RNaseH_sf"/>
</dbReference>
<evidence type="ECO:0000256" key="11">
    <source>
        <dbReference type="ARBA" id="ARBA00022908"/>
    </source>
</evidence>
<dbReference type="Proteomes" id="UP000257109">
    <property type="component" value="Unassembled WGS sequence"/>
</dbReference>
<dbReference type="InterPro" id="IPR039537">
    <property type="entry name" value="Retrotran_Ty1/copia-like"/>
</dbReference>
<keyword evidence="15" id="KW-0233">DNA recombination</keyword>
<gene>
    <name evidence="17" type="ORF">CR513_33100</name>
</gene>
<dbReference type="PANTHER" id="PTHR42648">
    <property type="entry name" value="TRANSPOSASE, PUTATIVE-RELATED"/>
    <property type="match status" value="1"/>
</dbReference>
<keyword evidence="6" id="KW-0547">Nucleotide-binding</keyword>
<evidence type="ECO:0000256" key="6">
    <source>
        <dbReference type="ARBA" id="ARBA00022741"/>
    </source>
</evidence>
<evidence type="ECO:0000256" key="13">
    <source>
        <dbReference type="ARBA" id="ARBA00022932"/>
    </source>
</evidence>
<dbReference type="GO" id="GO:0003887">
    <property type="term" value="F:DNA-directed DNA polymerase activity"/>
    <property type="evidence" value="ECO:0007669"/>
    <property type="project" value="UniProtKB-KW"/>
</dbReference>
<evidence type="ECO:0000256" key="12">
    <source>
        <dbReference type="ARBA" id="ARBA00022918"/>
    </source>
</evidence>
<reference evidence="17" key="1">
    <citation type="submission" date="2018-05" db="EMBL/GenBank/DDBJ databases">
        <title>Draft genome of Mucuna pruriens seed.</title>
        <authorList>
            <person name="Nnadi N.E."/>
            <person name="Vos R."/>
            <person name="Hasami M.H."/>
            <person name="Devisetty U.K."/>
            <person name="Aguiy J.C."/>
        </authorList>
    </citation>
    <scope>NUCLEOTIDE SEQUENCE [LARGE SCALE GENOMIC DNA]</scope>
    <source>
        <strain evidence="17">JCA_2017</strain>
    </source>
</reference>
<keyword evidence="13" id="KW-0239">DNA-directed DNA polymerase</keyword>
<dbReference type="GO" id="GO:0004519">
    <property type="term" value="F:endonuclease activity"/>
    <property type="evidence" value="ECO:0007669"/>
    <property type="project" value="UniProtKB-KW"/>
</dbReference>
<keyword evidence="5" id="KW-0479">Metal-binding</keyword>
<dbReference type="Pfam" id="PF22936">
    <property type="entry name" value="Pol_BBD"/>
    <property type="match status" value="1"/>
</dbReference>
<organism evidence="17 18">
    <name type="scientific">Mucuna pruriens</name>
    <name type="common">Velvet bean</name>
    <name type="synonym">Dolichos pruriens</name>
    <dbReference type="NCBI Taxonomy" id="157652"/>
    <lineage>
        <taxon>Eukaryota</taxon>
        <taxon>Viridiplantae</taxon>
        <taxon>Streptophyta</taxon>
        <taxon>Embryophyta</taxon>
        <taxon>Tracheophyta</taxon>
        <taxon>Spermatophyta</taxon>
        <taxon>Magnoliopsida</taxon>
        <taxon>eudicotyledons</taxon>
        <taxon>Gunneridae</taxon>
        <taxon>Pentapetalae</taxon>
        <taxon>rosids</taxon>
        <taxon>fabids</taxon>
        <taxon>Fabales</taxon>
        <taxon>Fabaceae</taxon>
        <taxon>Papilionoideae</taxon>
        <taxon>50 kb inversion clade</taxon>
        <taxon>NPAAA clade</taxon>
        <taxon>indigoferoid/millettioid clade</taxon>
        <taxon>Phaseoleae</taxon>
        <taxon>Mucuna</taxon>
    </lineage>
</organism>
<name>A0A371G555_MUCPR</name>
<keyword evidence="14" id="KW-0917">Virion maturation</keyword>
<evidence type="ECO:0000256" key="10">
    <source>
        <dbReference type="ARBA" id="ARBA00022842"/>
    </source>
</evidence>
<keyword evidence="3" id="KW-0645">Protease</keyword>
<keyword evidence="13" id="KW-0548">Nucleotidyltransferase</keyword>
<dbReference type="SUPFAM" id="SSF53098">
    <property type="entry name" value="Ribonuclease H-like"/>
    <property type="match status" value="1"/>
</dbReference>
<evidence type="ECO:0000256" key="8">
    <source>
        <dbReference type="ARBA" id="ARBA00022801"/>
    </source>
</evidence>
<evidence type="ECO:0000256" key="15">
    <source>
        <dbReference type="ARBA" id="ARBA00023172"/>
    </source>
</evidence>
<comment type="caution">
    <text evidence="17">The sequence shown here is derived from an EMBL/GenBank/DDBJ whole genome shotgun (WGS) entry which is preliminary data.</text>
</comment>
<evidence type="ECO:0000256" key="1">
    <source>
        <dbReference type="ARBA" id="ARBA00002180"/>
    </source>
</evidence>
<evidence type="ECO:0000256" key="5">
    <source>
        <dbReference type="ARBA" id="ARBA00022723"/>
    </source>
</evidence>
<evidence type="ECO:0000313" key="17">
    <source>
        <dbReference type="EMBL" id="RDX85684.1"/>
    </source>
</evidence>
<dbReference type="EMBL" id="QJKJ01006729">
    <property type="protein sequence ID" value="RDX85684.1"/>
    <property type="molecule type" value="Genomic_DNA"/>
</dbReference>
<sequence>MHVKNWVTLQMSVTIIKESKKRRMKRKWHKSFITNVLYVLQMKTNMLSLGQLLEKGYVINMEHNMMKTRNSFKSNILETKGLLEVVYSDVCGPMKSVSLGGSHYFISFVDDFSRKLWVYLIKRKGEAFVVQGNGGETMWLIHQNDGGEYISHDIHSYCDKEGIIHEVIAPYIP</sequence>
<dbReference type="OrthoDB" id="1751476at2759"/>
<keyword evidence="13" id="KW-0808">Transferase</keyword>
<dbReference type="GO" id="GO:0006508">
    <property type="term" value="P:proteolysis"/>
    <property type="evidence" value="ECO:0007669"/>
    <property type="project" value="UniProtKB-KW"/>
</dbReference>
<keyword evidence="8" id="KW-0378">Hydrolase</keyword>
<keyword evidence="10" id="KW-0460">Magnesium</keyword>
<dbReference type="PANTHER" id="PTHR42648:SF11">
    <property type="entry name" value="TRANSPOSON TY4-P GAG-POL POLYPROTEIN"/>
    <property type="match status" value="1"/>
</dbReference>
<dbReference type="PROSITE" id="PS50994">
    <property type="entry name" value="INTEGRASE"/>
    <property type="match status" value="1"/>
</dbReference>